<evidence type="ECO:0000313" key="1">
    <source>
        <dbReference type="EMBL" id="SDG11440.1"/>
    </source>
</evidence>
<name>A0A8G2BJX2_9PROT</name>
<dbReference type="EMBL" id="FNBW01000010">
    <property type="protein sequence ID" value="SDG11440.1"/>
    <property type="molecule type" value="Genomic_DNA"/>
</dbReference>
<dbReference type="InterPro" id="IPR007435">
    <property type="entry name" value="DUF484"/>
</dbReference>
<dbReference type="PANTHER" id="PTHR38765:SF1">
    <property type="entry name" value="DUF484 DOMAIN-CONTAINING PROTEIN"/>
    <property type="match status" value="1"/>
</dbReference>
<dbReference type="AlphaFoldDB" id="A0A8G2BJX2"/>
<dbReference type="SUPFAM" id="SSF55781">
    <property type="entry name" value="GAF domain-like"/>
    <property type="match status" value="1"/>
</dbReference>
<dbReference type="Pfam" id="PF04340">
    <property type="entry name" value="DUF484"/>
    <property type="match status" value="1"/>
</dbReference>
<proteinExistence type="predicted"/>
<evidence type="ECO:0008006" key="3">
    <source>
        <dbReference type="Google" id="ProtNLM"/>
    </source>
</evidence>
<dbReference type="Proteomes" id="UP000198615">
    <property type="component" value="Unassembled WGS sequence"/>
</dbReference>
<accession>A0A8G2BJX2</accession>
<dbReference type="RefSeq" id="WP_028796075.1">
    <property type="nucleotide sequence ID" value="NZ_FNBW01000010.1"/>
</dbReference>
<protein>
    <recommendedName>
        <fullName evidence="3">GAF domain-containing protein</fullName>
    </recommendedName>
</protein>
<keyword evidence="2" id="KW-1185">Reference proteome</keyword>
<reference evidence="1 2" key="1">
    <citation type="submission" date="2016-10" db="EMBL/GenBank/DDBJ databases">
        <authorList>
            <person name="Varghese N."/>
            <person name="Submissions S."/>
        </authorList>
    </citation>
    <scope>NUCLEOTIDE SEQUENCE [LARGE SCALE GENOMIC DNA]</scope>
    <source>
        <strain evidence="1 2">DSM 18839</strain>
    </source>
</reference>
<gene>
    <name evidence="1" type="ORF">SAMN05660686_03432</name>
</gene>
<sequence length="245" mass="26248">MTEKGPVPTTAAGKPRSGEMRALTADRVAAYLRENPEFLNEHPDLLAVLVPPGQSEGNVVDFQQAMVTRLREENDKLRAAQDYLVTTARNNQSIQARVHDSVLAILRASSFETMIQTVTADLAVLLDVDAVTIGVETGDVPIPKAYAAGIRALPTGAVDGMLGPNRDVLLCSDINGDPRLFASAAGLVRSQAICRLRASSQAPVGLLALGSRRPDAFQPGQGTELLGFLGRSLECMIRQWLHLPS</sequence>
<dbReference type="InterPro" id="IPR029016">
    <property type="entry name" value="GAF-like_dom_sf"/>
</dbReference>
<dbReference type="Gene3D" id="3.30.450.40">
    <property type="match status" value="1"/>
</dbReference>
<dbReference type="PANTHER" id="PTHR38765">
    <property type="entry name" value="DUF484 DOMAIN-CONTAINING PROTEIN"/>
    <property type="match status" value="1"/>
</dbReference>
<organism evidence="1 2">
    <name type="scientific">Thalassobaculum litoreum DSM 18839</name>
    <dbReference type="NCBI Taxonomy" id="1123362"/>
    <lineage>
        <taxon>Bacteria</taxon>
        <taxon>Pseudomonadati</taxon>
        <taxon>Pseudomonadota</taxon>
        <taxon>Alphaproteobacteria</taxon>
        <taxon>Rhodospirillales</taxon>
        <taxon>Thalassobaculaceae</taxon>
        <taxon>Thalassobaculum</taxon>
    </lineage>
</organism>
<comment type="caution">
    <text evidence="1">The sequence shown here is derived from an EMBL/GenBank/DDBJ whole genome shotgun (WGS) entry which is preliminary data.</text>
</comment>
<evidence type="ECO:0000313" key="2">
    <source>
        <dbReference type="Proteomes" id="UP000198615"/>
    </source>
</evidence>